<organism evidence="2 3">
    <name type="scientific">Paenibacillus lemnae</name>
    <dbReference type="NCBI Taxonomy" id="1330551"/>
    <lineage>
        <taxon>Bacteria</taxon>
        <taxon>Bacillati</taxon>
        <taxon>Bacillota</taxon>
        <taxon>Bacilli</taxon>
        <taxon>Bacillales</taxon>
        <taxon>Paenibacillaceae</taxon>
        <taxon>Paenibacillus</taxon>
    </lineage>
</organism>
<accession>A0A848M9J6</accession>
<keyword evidence="1" id="KW-0812">Transmembrane</keyword>
<feature type="transmembrane region" description="Helical" evidence="1">
    <location>
        <begin position="42"/>
        <end position="62"/>
    </location>
</feature>
<keyword evidence="1" id="KW-1133">Transmembrane helix</keyword>
<keyword evidence="3" id="KW-1185">Reference proteome</keyword>
<reference evidence="2 3" key="1">
    <citation type="submission" date="2020-04" db="EMBL/GenBank/DDBJ databases">
        <title>Paenibacillus algicola sp. nov., a novel marine bacterium producing alginate lyase.</title>
        <authorList>
            <person name="Huang H."/>
        </authorList>
    </citation>
    <scope>NUCLEOTIDE SEQUENCE [LARGE SCALE GENOMIC DNA]</scope>
    <source>
        <strain evidence="2 3">L7-75</strain>
    </source>
</reference>
<name>A0A848M9J6_PAELE</name>
<sequence length="88" mass="9387">MLDKFVTGMASLRLFSGSVEILAAIIMLRLNQVDKALAVNSALAFVGPMVLILTTTIGLVGMADKLSWGKIGWIMCGAAFLLFGILKK</sequence>
<proteinExistence type="predicted"/>
<dbReference type="RefSeq" id="WP_169505662.1">
    <property type="nucleotide sequence ID" value="NZ_JABBPN010000013.1"/>
</dbReference>
<keyword evidence="1" id="KW-0472">Membrane</keyword>
<dbReference type="Proteomes" id="UP000565468">
    <property type="component" value="Unassembled WGS sequence"/>
</dbReference>
<comment type="caution">
    <text evidence="2">The sequence shown here is derived from an EMBL/GenBank/DDBJ whole genome shotgun (WGS) entry which is preliminary data.</text>
</comment>
<dbReference type="AlphaFoldDB" id="A0A848M9J6"/>
<protein>
    <submittedName>
        <fullName evidence="2">YqhV family protein</fullName>
    </submittedName>
</protein>
<dbReference type="EMBL" id="JABBPN010000013">
    <property type="protein sequence ID" value="NMO96871.1"/>
    <property type="molecule type" value="Genomic_DNA"/>
</dbReference>
<feature type="transmembrane region" description="Helical" evidence="1">
    <location>
        <begin position="68"/>
        <end position="86"/>
    </location>
</feature>
<dbReference type="InterPro" id="IPR020390">
    <property type="entry name" value="Uncharacterised_YqhV"/>
</dbReference>
<evidence type="ECO:0000256" key="1">
    <source>
        <dbReference type="SAM" id="Phobius"/>
    </source>
</evidence>
<evidence type="ECO:0000313" key="3">
    <source>
        <dbReference type="Proteomes" id="UP000565468"/>
    </source>
</evidence>
<evidence type="ECO:0000313" key="2">
    <source>
        <dbReference type="EMBL" id="NMO96871.1"/>
    </source>
</evidence>
<dbReference type="Pfam" id="PF10942">
    <property type="entry name" value="DUF2619"/>
    <property type="match status" value="1"/>
</dbReference>
<gene>
    <name evidence="2" type="ORF">HII30_13985</name>
</gene>